<keyword evidence="3" id="KW-0804">Transcription</keyword>
<evidence type="ECO:0000256" key="2">
    <source>
        <dbReference type="ARBA" id="ARBA00023125"/>
    </source>
</evidence>
<evidence type="ECO:0000313" key="6">
    <source>
        <dbReference type="Proteomes" id="UP000308530"/>
    </source>
</evidence>
<dbReference type="RefSeq" id="WP_138285619.1">
    <property type="nucleotide sequence ID" value="NZ_CP058350.1"/>
</dbReference>
<dbReference type="SUPFAM" id="SSF46894">
    <property type="entry name" value="C-terminal effector domain of the bipartite response regulators"/>
    <property type="match status" value="1"/>
</dbReference>
<sequence length="216" mass="24221">MNVLFGAPTRQRFRKLSALETLVISALEQSPEADYAVLDPQHFKQSSKSTMREPIECCSRPDRVIPVIRLACADSEIMAAAEALAQQDQSRHVPLMLQIGDHWTLTISFEAEGSDQVWFLLLMSRDLQELLKLFQRLQDKLGELDRPAPPRKGSLAPREIDVARWLCEGKTSAEIGDLLGIKEHTVNDYIKTATQKLGVSNRVHFVATAMRLGLIS</sequence>
<reference evidence="5 6" key="1">
    <citation type="submission" date="2020-06" db="EMBL/GenBank/DDBJ databases">
        <title>Genome sequence of Rhizobium sp strain ADMK78.</title>
        <authorList>
            <person name="Rahi P."/>
        </authorList>
    </citation>
    <scope>NUCLEOTIDE SEQUENCE [LARGE SCALE GENOMIC DNA]</scope>
    <source>
        <strain evidence="5 6">ADMK78</strain>
    </source>
</reference>
<protein>
    <submittedName>
        <fullName evidence="5">Helix-turn-helix transcriptional regulator</fullName>
    </submittedName>
</protein>
<proteinExistence type="predicted"/>
<dbReference type="SMART" id="SM00421">
    <property type="entry name" value="HTH_LUXR"/>
    <property type="match status" value="1"/>
</dbReference>
<dbReference type="InterPro" id="IPR016032">
    <property type="entry name" value="Sig_transdc_resp-reg_C-effctor"/>
</dbReference>
<keyword evidence="6" id="KW-1185">Reference proteome</keyword>
<dbReference type="PANTHER" id="PTHR44688">
    <property type="entry name" value="DNA-BINDING TRANSCRIPTIONAL ACTIVATOR DEVR_DOSR"/>
    <property type="match status" value="1"/>
</dbReference>
<gene>
    <name evidence="5" type="ORF">FE840_006655</name>
</gene>
<evidence type="ECO:0000313" key="5">
    <source>
        <dbReference type="EMBL" id="QLF69247.1"/>
    </source>
</evidence>
<dbReference type="PROSITE" id="PS50043">
    <property type="entry name" value="HTH_LUXR_2"/>
    <property type="match status" value="1"/>
</dbReference>
<dbReference type="Pfam" id="PF00196">
    <property type="entry name" value="GerE"/>
    <property type="match status" value="1"/>
</dbReference>
<evidence type="ECO:0000256" key="3">
    <source>
        <dbReference type="ARBA" id="ARBA00023163"/>
    </source>
</evidence>
<organism evidence="5 6">
    <name type="scientific">Peteryoungia desertarenae</name>
    <dbReference type="NCBI Taxonomy" id="1813451"/>
    <lineage>
        <taxon>Bacteria</taxon>
        <taxon>Pseudomonadati</taxon>
        <taxon>Pseudomonadota</taxon>
        <taxon>Alphaproteobacteria</taxon>
        <taxon>Hyphomicrobiales</taxon>
        <taxon>Rhizobiaceae</taxon>
        <taxon>Peteryoungia</taxon>
    </lineage>
</organism>
<evidence type="ECO:0000259" key="4">
    <source>
        <dbReference type="PROSITE" id="PS50043"/>
    </source>
</evidence>
<evidence type="ECO:0000256" key="1">
    <source>
        <dbReference type="ARBA" id="ARBA00023015"/>
    </source>
</evidence>
<dbReference type="PANTHER" id="PTHR44688:SF16">
    <property type="entry name" value="DNA-BINDING TRANSCRIPTIONAL ACTIVATOR DEVR_DOSR"/>
    <property type="match status" value="1"/>
</dbReference>
<dbReference type="EMBL" id="CP058350">
    <property type="protein sequence ID" value="QLF69247.1"/>
    <property type="molecule type" value="Genomic_DNA"/>
</dbReference>
<dbReference type="CDD" id="cd06170">
    <property type="entry name" value="LuxR_C_like"/>
    <property type="match status" value="1"/>
</dbReference>
<dbReference type="InterPro" id="IPR000792">
    <property type="entry name" value="Tscrpt_reg_LuxR_C"/>
</dbReference>
<accession>A0ABX6QLU8</accession>
<dbReference type="Gene3D" id="1.10.10.10">
    <property type="entry name" value="Winged helix-like DNA-binding domain superfamily/Winged helix DNA-binding domain"/>
    <property type="match status" value="1"/>
</dbReference>
<keyword evidence="1" id="KW-0805">Transcription regulation</keyword>
<feature type="domain" description="HTH luxR-type" evidence="4">
    <location>
        <begin position="148"/>
        <end position="213"/>
    </location>
</feature>
<dbReference type="Proteomes" id="UP000308530">
    <property type="component" value="Chromosome"/>
</dbReference>
<keyword evidence="2" id="KW-0238">DNA-binding</keyword>
<name>A0ABX6QLU8_9HYPH</name>
<dbReference type="PRINTS" id="PR00038">
    <property type="entry name" value="HTHLUXR"/>
</dbReference>
<dbReference type="InterPro" id="IPR036388">
    <property type="entry name" value="WH-like_DNA-bd_sf"/>
</dbReference>